<dbReference type="InterPro" id="IPR019136">
    <property type="entry name" value="TF_IIIC_su-5_HTH"/>
</dbReference>
<evidence type="ECO:0000259" key="6">
    <source>
        <dbReference type="Pfam" id="PF09734"/>
    </source>
</evidence>
<comment type="caution">
    <text evidence="8">The sequence shown here is derived from an EMBL/GenBank/DDBJ whole genome shotgun (WGS) entry which is preliminary data.</text>
</comment>
<dbReference type="InterPro" id="IPR041499">
    <property type="entry name" value="Tfc1/Sfc1_N"/>
</dbReference>
<feature type="compositionally biased region" description="Basic and acidic residues" evidence="5">
    <location>
        <begin position="600"/>
        <end position="621"/>
    </location>
</feature>
<feature type="region of interest" description="Disordered" evidence="5">
    <location>
        <begin position="583"/>
        <end position="665"/>
    </location>
</feature>
<evidence type="ECO:0000256" key="3">
    <source>
        <dbReference type="ARBA" id="ARBA00023163"/>
    </source>
</evidence>
<evidence type="ECO:0000259" key="7">
    <source>
        <dbReference type="Pfam" id="PF17682"/>
    </source>
</evidence>
<dbReference type="GO" id="GO:0006384">
    <property type="term" value="P:transcription initiation at RNA polymerase III promoter"/>
    <property type="evidence" value="ECO:0007669"/>
    <property type="project" value="InterPro"/>
</dbReference>
<organism evidence="8 9">
    <name type="scientific">Ajellomyces capsulatus</name>
    <name type="common">Darling's disease fungus</name>
    <name type="synonym">Histoplasma capsulatum</name>
    <dbReference type="NCBI Taxonomy" id="5037"/>
    <lineage>
        <taxon>Eukaryota</taxon>
        <taxon>Fungi</taxon>
        <taxon>Dikarya</taxon>
        <taxon>Ascomycota</taxon>
        <taxon>Pezizomycotina</taxon>
        <taxon>Eurotiomycetes</taxon>
        <taxon>Eurotiomycetidae</taxon>
        <taxon>Onygenales</taxon>
        <taxon>Ajellomycetaceae</taxon>
        <taxon>Histoplasma</taxon>
    </lineage>
</organism>
<feature type="compositionally biased region" description="Gly residues" evidence="5">
    <location>
        <begin position="589"/>
        <end position="599"/>
    </location>
</feature>
<evidence type="ECO:0000256" key="5">
    <source>
        <dbReference type="SAM" id="MobiDB-lite"/>
    </source>
</evidence>
<dbReference type="GO" id="GO:0001002">
    <property type="term" value="F:RNA polymerase III type 1 promoter sequence-specific DNA binding"/>
    <property type="evidence" value="ECO:0007669"/>
    <property type="project" value="TreeGrafter"/>
</dbReference>
<feature type="region of interest" description="Disordered" evidence="5">
    <location>
        <begin position="456"/>
        <end position="481"/>
    </location>
</feature>
<dbReference type="Pfam" id="PF17682">
    <property type="entry name" value="Tau95_N"/>
    <property type="match status" value="1"/>
</dbReference>
<evidence type="ECO:0000313" key="8">
    <source>
        <dbReference type="EMBL" id="KAG5305348.1"/>
    </source>
</evidence>
<dbReference type="AlphaFoldDB" id="A0A8H7ZAT5"/>
<dbReference type="Proteomes" id="UP000670092">
    <property type="component" value="Unassembled WGS sequence"/>
</dbReference>
<accession>A0A8H7ZAT5</accession>
<feature type="compositionally biased region" description="Low complexity" evidence="5">
    <location>
        <begin position="373"/>
        <end position="405"/>
    </location>
</feature>
<dbReference type="EMBL" id="JAEVHI010000001">
    <property type="protein sequence ID" value="KAG5305348.1"/>
    <property type="molecule type" value="Genomic_DNA"/>
</dbReference>
<dbReference type="PANTHER" id="PTHR13230">
    <property type="entry name" value="GENERAL TRANSCRIPTION FACTOR IIIC, POLYPEPTIDE 5"/>
    <property type="match status" value="1"/>
</dbReference>
<evidence type="ECO:0000256" key="4">
    <source>
        <dbReference type="ARBA" id="ARBA00023242"/>
    </source>
</evidence>
<evidence type="ECO:0000256" key="1">
    <source>
        <dbReference type="ARBA" id="ARBA00004123"/>
    </source>
</evidence>
<feature type="region of interest" description="Disordered" evidence="5">
    <location>
        <begin position="368"/>
        <end position="433"/>
    </location>
</feature>
<proteinExistence type="predicted"/>
<keyword evidence="4" id="KW-0539">Nucleus</keyword>
<comment type="subcellular location">
    <subcellularLocation>
        <location evidence="1">Nucleus</location>
    </subcellularLocation>
</comment>
<feature type="domain" description="Transcription factor IIIC subunit 5 HTH" evidence="6">
    <location>
        <begin position="210"/>
        <end position="361"/>
    </location>
</feature>
<feature type="region of interest" description="Disordered" evidence="5">
    <location>
        <begin position="92"/>
        <end position="131"/>
    </location>
</feature>
<keyword evidence="3" id="KW-0804">Transcription</keyword>
<name>A0A8H7ZAT5_AJECA</name>
<feature type="compositionally biased region" description="Acidic residues" evidence="5">
    <location>
        <begin position="627"/>
        <end position="665"/>
    </location>
</feature>
<gene>
    <name evidence="8" type="ORF">I7I52_03975</name>
</gene>
<reference evidence="8 9" key="1">
    <citation type="submission" date="2021-01" db="EMBL/GenBank/DDBJ databases">
        <title>Chromosome-level genome assembly of a human fungal pathogen reveals clustering of transcriptionally co-regulated genes.</title>
        <authorList>
            <person name="Voorhies M."/>
            <person name="Cohen S."/>
            <person name="Shea T.P."/>
            <person name="Petrus S."/>
            <person name="Munoz J.F."/>
            <person name="Poplawski S."/>
            <person name="Goldman W.E."/>
            <person name="Michael T."/>
            <person name="Cuomo C.A."/>
            <person name="Sil A."/>
            <person name="Beyhan S."/>
        </authorList>
    </citation>
    <scope>NUCLEOTIDE SEQUENCE [LARGE SCALE GENOMIC DNA]</scope>
    <source>
        <strain evidence="8 9">G184AR</strain>
    </source>
</reference>
<dbReference type="GO" id="GO:0000127">
    <property type="term" value="C:transcription factor TFIIIC complex"/>
    <property type="evidence" value="ECO:0007669"/>
    <property type="project" value="InterPro"/>
</dbReference>
<feature type="domain" description="Transcription factor IIIC subunit Tfc1/Sfc1 triple barrel" evidence="7">
    <location>
        <begin position="23"/>
        <end position="171"/>
    </location>
</feature>
<dbReference type="Pfam" id="PF09734">
    <property type="entry name" value="Tau95"/>
    <property type="match status" value="1"/>
</dbReference>
<dbReference type="InterPro" id="IPR040454">
    <property type="entry name" value="TF_IIIC_Tfc1/Sfc1"/>
</dbReference>
<dbReference type="PANTHER" id="PTHR13230:SF5">
    <property type="entry name" value="GENERAL TRANSCRIPTION FACTOR 3C POLYPEPTIDE 5"/>
    <property type="match status" value="1"/>
</dbReference>
<keyword evidence="2" id="KW-0238">DNA-binding</keyword>
<dbReference type="Gene3D" id="3.30.200.160">
    <property type="entry name" value="TFIIIC, subcomplex tauA, subunit Sfc1, barrel domain"/>
    <property type="match status" value="1"/>
</dbReference>
<dbReference type="VEuPathDB" id="FungiDB:I7I52_03975"/>
<feature type="compositionally biased region" description="Low complexity" evidence="5">
    <location>
        <begin position="413"/>
        <end position="427"/>
    </location>
</feature>
<dbReference type="InterPro" id="IPR042536">
    <property type="entry name" value="TFIIIC_tauA_Sfc1"/>
</dbReference>
<evidence type="ECO:0000313" key="9">
    <source>
        <dbReference type="Proteomes" id="UP000670092"/>
    </source>
</evidence>
<dbReference type="OrthoDB" id="5598268at2759"/>
<sequence>MSQPDRARDRTAPWYSIPAREIVTVEHPCVVQNIDKGIQTLDGNGGISRLLNPPRQDASISLFLCPEDGMSRPLSSTCNPANNILLKITVPKRTGRKRKRGSNEPFTGNDHDASAGDCGSIPSNPPSTSRALSARALLRQLQDSVGKYEVEAVGRIERMHVFRGMPDFVYSTTSSPFMTKFREKVLPFRYDKLKEFQFDMTKGSTTNIDIIPPPALSRGDVPFNYLYRQNPTVKQSIGPSGEITTTNTQQIVKVLTHLVACDVPSVPTGPSENCPPIHTLDQTLRETISILQSLFETRVAWTRRGLRNHLATNEQKYALRLAVPYVGYIFRSGPWRDAIVKFGHDPRLDPSSCVYQTFMFRTLPSSITEQLDNDNGNGNGNDNNNNTAPAPANQTTTITTSISNRRQTRPRLSSAVPAAETTPATPSHIFTGQAPLPRDGKMWMICDITDPILARLLSPPTPAQPSPSAEPTSPTPAPSPWPCDILSSGWYGNVTLAVAKTIMRAKIQHMLETGTTPPAAMEADFAPLLAFPARVGGDAEVGRRCAVDATAATKAGQRVSARCLSLAAEVRAMVRGAPGRKVFLDRGRMGGVGGGGGGGGERDGGGEEGERNQAKKVKWDDEAAGGGEEEGEEDDEEGEEEGQGEEDEEEDEGEEEDDDVEMSGM</sequence>
<evidence type="ECO:0000256" key="2">
    <source>
        <dbReference type="ARBA" id="ARBA00023125"/>
    </source>
</evidence>
<dbReference type="GO" id="GO:0001003">
    <property type="term" value="F:RNA polymerase III type 2 promoter sequence-specific DNA binding"/>
    <property type="evidence" value="ECO:0007669"/>
    <property type="project" value="TreeGrafter"/>
</dbReference>
<dbReference type="GO" id="GO:0005634">
    <property type="term" value="C:nucleus"/>
    <property type="evidence" value="ECO:0007669"/>
    <property type="project" value="UniProtKB-SubCell"/>
</dbReference>
<protein>
    <submittedName>
        <fullName evidence="8">Transcription factor tfiiic complex a box associated subunit sfc1</fullName>
    </submittedName>
</protein>